<evidence type="ECO:0000313" key="4">
    <source>
        <dbReference type="Proteomes" id="UP000317093"/>
    </source>
</evidence>
<dbReference type="PANTHER" id="PTHR33546">
    <property type="entry name" value="LARGE, MULTIFUNCTIONAL SECRETED PROTEIN-RELATED"/>
    <property type="match status" value="1"/>
</dbReference>
<protein>
    <submittedName>
        <fullName evidence="3">Uncharacterized protein</fullName>
    </submittedName>
</protein>
<proteinExistence type="predicted"/>
<name>A0A518B5F5_9BACT</name>
<feature type="domain" description="DUF7133" evidence="2">
    <location>
        <begin position="83"/>
        <end position="216"/>
    </location>
</feature>
<dbReference type="Proteomes" id="UP000317093">
    <property type="component" value="Chromosome"/>
</dbReference>
<feature type="domain" description="3-keto-alpha-glucoside-1,2-lyase/3-keto-2-hydroxy-glucal hydratase" evidence="1">
    <location>
        <begin position="516"/>
        <end position="695"/>
    </location>
</feature>
<organism evidence="3 4">
    <name type="scientific">Kolteria novifilia</name>
    <dbReference type="NCBI Taxonomy" id="2527975"/>
    <lineage>
        <taxon>Bacteria</taxon>
        <taxon>Pseudomonadati</taxon>
        <taxon>Planctomycetota</taxon>
        <taxon>Planctomycetia</taxon>
        <taxon>Kolteriales</taxon>
        <taxon>Kolteriaceae</taxon>
        <taxon>Kolteria</taxon>
    </lineage>
</organism>
<reference evidence="3 4" key="1">
    <citation type="submission" date="2019-02" db="EMBL/GenBank/DDBJ databases">
        <title>Deep-cultivation of Planctomycetes and their phenomic and genomic characterization uncovers novel biology.</title>
        <authorList>
            <person name="Wiegand S."/>
            <person name="Jogler M."/>
            <person name="Boedeker C."/>
            <person name="Pinto D."/>
            <person name="Vollmers J."/>
            <person name="Rivas-Marin E."/>
            <person name="Kohn T."/>
            <person name="Peeters S.H."/>
            <person name="Heuer A."/>
            <person name="Rast P."/>
            <person name="Oberbeckmann S."/>
            <person name="Bunk B."/>
            <person name="Jeske O."/>
            <person name="Meyerdierks A."/>
            <person name="Storesund J.E."/>
            <person name="Kallscheuer N."/>
            <person name="Luecker S."/>
            <person name="Lage O.M."/>
            <person name="Pohl T."/>
            <person name="Merkel B.J."/>
            <person name="Hornburger P."/>
            <person name="Mueller R.-W."/>
            <person name="Bruemmer F."/>
            <person name="Labrenz M."/>
            <person name="Spormann A.M."/>
            <person name="Op den Camp H."/>
            <person name="Overmann J."/>
            <person name="Amann R."/>
            <person name="Jetten M.S.M."/>
            <person name="Mascher T."/>
            <person name="Medema M.H."/>
            <person name="Devos D.P."/>
            <person name="Kaster A.-K."/>
            <person name="Ovreas L."/>
            <person name="Rohde M."/>
            <person name="Galperin M.Y."/>
            <person name="Jogler C."/>
        </authorList>
    </citation>
    <scope>NUCLEOTIDE SEQUENCE [LARGE SCALE GENOMIC DNA]</scope>
    <source>
        <strain evidence="3 4">Pan216</strain>
    </source>
</reference>
<dbReference type="PANTHER" id="PTHR33546:SF1">
    <property type="entry name" value="LARGE, MULTIFUNCTIONAL SECRETED PROTEIN"/>
    <property type="match status" value="1"/>
</dbReference>
<dbReference type="Gene3D" id="2.120.10.30">
    <property type="entry name" value="TolB, C-terminal domain"/>
    <property type="match status" value="1"/>
</dbReference>
<evidence type="ECO:0000259" key="1">
    <source>
        <dbReference type="Pfam" id="PF06439"/>
    </source>
</evidence>
<keyword evidence="4" id="KW-1185">Reference proteome</keyword>
<dbReference type="EMBL" id="CP036279">
    <property type="protein sequence ID" value="QDU62213.1"/>
    <property type="molecule type" value="Genomic_DNA"/>
</dbReference>
<accession>A0A518B5F5</accession>
<dbReference type="AlphaFoldDB" id="A0A518B5F5"/>
<dbReference type="Pfam" id="PF23500">
    <property type="entry name" value="DUF7133"/>
    <property type="match status" value="1"/>
</dbReference>
<dbReference type="Pfam" id="PF06439">
    <property type="entry name" value="3keto-disac_hyd"/>
    <property type="match status" value="1"/>
</dbReference>
<sequence>MIFDFARQLTMVASLLLGADADAQANAPTEADYYPLMTFDIPKDLMLEAGDIELLSDGRLAISSRRGDIYLLENPFTDDPKDVKLTRYAQGLHEVLGLAERDGALYATQRGELTRIRDLDGDDRADLFETVCDEWGINGDYHEYAFGSKFDPEGNLWVTLCLTGSFSSQNKYRGWCLRIAPDGTVLPTCSGIRSPGGMGINHKGEVFYTDNQGPWNGTCSLRHLEPGSFQGHPAGFRWYESTDAIGKKPPEPKSGSRLWVEADKIPELVPPAVLFPYKKMGQSASGIACDTTGGKFGPFTNQFFVADQRASTVMRVFLEKVDGRYQGVCFPFREGFGSGTLCLLMSPEGHLFTNGTNRGWGSIGSKPFALERMDWTGKVPFEVLKMRARPDGFQLVFTEPVDPDTAGDPKSYELQAYAYIYQSSYGSPEVDHSKPTIKEAVVSDDHREVRLVIDGLKRGHVHELHMDGVRSAKALPLLHPVGYYTLNNIPKDSQESGEEPVTTAMSATEKVDESHRPLFNGKDLSGWKEVQGKPGSFRVEDGAIVGRRDRTKKTAYWLSTEDKYGDFNLRLEYMLEKGGNSGVFIRAPHTGRTSREGMEIQLRDDGATKGKPSSGHTGSIYQAVASNEFVSRPAGEWNELEIDCRGDRVRVTLNGKTINDADVSQVEKLKDRPREGYIGLSAHTNNVRFRNIRLRPYSRSEDKAKTSR</sequence>
<dbReference type="InterPro" id="IPR011042">
    <property type="entry name" value="6-blade_b-propeller_TolB-like"/>
</dbReference>
<dbReference type="OrthoDB" id="176168at2"/>
<dbReference type="GO" id="GO:0016787">
    <property type="term" value="F:hydrolase activity"/>
    <property type="evidence" value="ECO:0007669"/>
    <property type="project" value="InterPro"/>
</dbReference>
<dbReference type="InterPro" id="IPR010496">
    <property type="entry name" value="AL/BT2_dom"/>
</dbReference>
<dbReference type="RefSeq" id="WP_145258800.1">
    <property type="nucleotide sequence ID" value="NZ_CP036279.1"/>
</dbReference>
<dbReference type="SUPFAM" id="SSF63829">
    <property type="entry name" value="Calcium-dependent phosphotriesterase"/>
    <property type="match status" value="1"/>
</dbReference>
<evidence type="ECO:0000313" key="3">
    <source>
        <dbReference type="EMBL" id="QDU62213.1"/>
    </source>
</evidence>
<dbReference type="InterPro" id="IPR055557">
    <property type="entry name" value="DUF7133"/>
</dbReference>
<dbReference type="KEGG" id="knv:Pan216_30800"/>
<evidence type="ECO:0000259" key="2">
    <source>
        <dbReference type="Pfam" id="PF23500"/>
    </source>
</evidence>
<gene>
    <name evidence="3" type="ORF">Pan216_30800</name>
</gene>
<dbReference type="Gene3D" id="2.60.120.560">
    <property type="entry name" value="Exo-inulinase, domain 1"/>
    <property type="match status" value="1"/>
</dbReference>